<dbReference type="AlphaFoldDB" id="V4C1Q4"/>
<dbReference type="PROSITE" id="PS50003">
    <property type="entry name" value="PH_DOMAIN"/>
    <property type="match status" value="1"/>
</dbReference>
<dbReference type="InterPro" id="IPR001849">
    <property type="entry name" value="PH_domain"/>
</dbReference>
<dbReference type="InterPro" id="IPR001331">
    <property type="entry name" value="GDS_CDC24_CS"/>
</dbReference>
<dbReference type="SMART" id="SM00233">
    <property type="entry name" value="PH"/>
    <property type="match status" value="1"/>
</dbReference>
<dbReference type="KEGG" id="lgi:LOTGIDRAFT_160501"/>
<dbReference type="InterPro" id="IPR011993">
    <property type="entry name" value="PH-like_dom_sf"/>
</dbReference>
<sequence length="565" mass="64839">MLSGRSRLKVLTEGDHDENEEYYTASPIDQAALEEVKRERKRKKVTKELFETEKAYLHQLDLIHRFFYFPLQFACLISDEAHSRIFSNLEQLIDVNQKLLEQMNQTTIGQAFHQLGPFLKLYSMYANNHEQAVSTLQECLKSNKFSEYLQKQESRPELQGLKLNALLITPIQRVPRYKLLLQELVQCTTEDNHDYNNISDAAKQMGEIASHINEHIRQHENFQKMLSIQNSFDSSAPKLMAPGRQFVKEGPLNKVSRKGGKSHERMFFLFSDILLYGKPKFIESGKRSYNCCCVFPLKHCKVDKMFAPDSTNTHSGGMFSLSCKEEVLLLYSDNQGEASDWVDVLDKSIRKLCTDRQTLRKPSSNKIPLRGKSLRKHRKFQKKNDPKNTIPRTPLRPMVEEEETCSPQLDRLQPVRQQLQLLYDNSDITKCLSPGKTGAVECSPESDICSQLQEDSFTIADSASCIDLHADVDLDDLPDDISVATTRSQDHRSASLPWQIPSASSTTSTRSRTLNSRLKAYVRKPWQRFLAVKKVIGQQENCSPFRRRTRTASKTAYGAHLPQRK</sequence>
<dbReference type="RefSeq" id="XP_009053879.1">
    <property type="nucleotide sequence ID" value="XM_009055631.1"/>
</dbReference>
<dbReference type="InterPro" id="IPR051092">
    <property type="entry name" value="FYVE_RhoGEF_PH"/>
</dbReference>
<evidence type="ECO:0000313" key="5">
    <source>
        <dbReference type="Proteomes" id="UP000030746"/>
    </source>
</evidence>
<dbReference type="EMBL" id="KB201656">
    <property type="protein sequence ID" value="ESO95369.1"/>
    <property type="molecule type" value="Genomic_DNA"/>
</dbReference>
<evidence type="ECO:0000256" key="1">
    <source>
        <dbReference type="SAM" id="MobiDB-lite"/>
    </source>
</evidence>
<dbReference type="PROSITE" id="PS50010">
    <property type="entry name" value="DH_2"/>
    <property type="match status" value="1"/>
</dbReference>
<dbReference type="Gene3D" id="1.20.900.10">
    <property type="entry name" value="Dbl homology (DH) domain"/>
    <property type="match status" value="1"/>
</dbReference>
<dbReference type="GO" id="GO:0005085">
    <property type="term" value="F:guanyl-nucleotide exchange factor activity"/>
    <property type="evidence" value="ECO:0007669"/>
    <property type="project" value="InterPro"/>
</dbReference>
<dbReference type="Proteomes" id="UP000030746">
    <property type="component" value="Unassembled WGS sequence"/>
</dbReference>
<name>V4C1Q4_LOTGI</name>
<dbReference type="InterPro" id="IPR035899">
    <property type="entry name" value="DBL_dom_sf"/>
</dbReference>
<dbReference type="PANTHER" id="PTHR12673">
    <property type="entry name" value="FACIOGENITAL DYSPLASIA PROTEIN"/>
    <property type="match status" value="1"/>
</dbReference>
<dbReference type="GO" id="GO:0005737">
    <property type="term" value="C:cytoplasm"/>
    <property type="evidence" value="ECO:0007669"/>
    <property type="project" value="TreeGrafter"/>
</dbReference>
<keyword evidence="5" id="KW-1185">Reference proteome</keyword>
<feature type="domain" description="PH" evidence="2">
    <location>
        <begin position="245"/>
        <end position="350"/>
    </location>
</feature>
<dbReference type="InterPro" id="IPR000219">
    <property type="entry name" value="DH_dom"/>
</dbReference>
<evidence type="ECO:0008006" key="6">
    <source>
        <dbReference type="Google" id="ProtNLM"/>
    </source>
</evidence>
<evidence type="ECO:0000313" key="4">
    <source>
        <dbReference type="EMBL" id="ESO95369.1"/>
    </source>
</evidence>
<dbReference type="HOGENOM" id="CLU_482597_0_0_1"/>
<organism evidence="4 5">
    <name type="scientific">Lottia gigantea</name>
    <name type="common">Giant owl limpet</name>
    <dbReference type="NCBI Taxonomy" id="225164"/>
    <lineage>
        <taxon>Eukaryota</taxon>
        <taxon>Metazoa</taxon>
        <taxon>Spiralia</taxon>
        <taxon>Lophotrochozoa</taxon>
        <taxon>Mollusca</taxon>
        <taxon>Gastropoda</taxon>
        <taxon>Patellogastropoda</taxon>
        <taxon>Lottioidea</taxon>
        <taxon>Lottiidae</taxon>
        <taxon>Lottia</taxon>
    </lineage>
</organism>
<feature type="domain" description="DH" evidence="3">
    <location>
        <begin position="41"/>
        <end position="215"/>
    </location>
</feature>
<dbReference type="Pfam" id="PF00621">
    <property type="entry name" value="RhoGEF"/>
    <property type="match status" value="1"/>
</dbReference>
<dbReference type="PROSITE" id="PS00741">
    <property type="entry name" value="DH_1"/>
    <property type="match status" value="1"/>
</dbReference>
<dbReference type="GO" id="GO:0035556">
    <property type="term" value="P:intracellular signal transduction"/>
    <property type="evidence" value="ECO:0007669"/>
    <property type="project" value="InterPro"/>
</dbReference>
<dbReference type="OMA" id="KPLRHNN"/>
<feature type="region of interest" description="Disordered" evidence="1">
    <location>
        <begin position="546"/>
        <end position="565"/>
    </location>
</feature>
<dbReference type="SUPFAM" id="SSF50729">
    <property type="entry name" value="PH domain-like"/>
    <property type="match status" value="1"/>
</dbReference>
<dbReference type="CTD" id="20238411"/>
<reference evidence="4 5" key="1">
    <citation type="journal article" date="2013" name="Nature">
        <title>Insights into bilaterian evolution from three spiralian genomes.</title>
        <authorList>
            <person name="Simakov O."/>
            <person name="Marletaz F."/>
            <person name="Cho S.J."/>
            <person name="Edsinger-Gonzales E."/>
            <person name="Havlak P."/>
            <person name="Hellsten U."/>
            <person name="Kuo D.H."/>
            <person name="Larsson T."/>
            <person name="Lv J."/>
            <person name="Arendt D."/>
            <person name="Savage R."/>
            <person name="Osoegawa K."/>
            <person name="de Jong P."/>
            <person name="Grimwood J."/>
            <person name="Chapman J.A."/>
            <person name="Shapiro H."/>
            <person name="Aerts A."/>
            <person name="Otillar R.P."/>
            <person name="Terry A.Y."/>
            <person name="Boore J.L."/>
            <person name="Grigoriev I.V."/>
            <person name="Lindberg D.R."/>
            <person name="Seaver E.C."/>
            <person name="Weisblat D.A."/>
            <person name="Putnam N.H."/>
            <person name="Rokhsar D.S."/>
        </authorList>
    </citation>
    <scope>NUCLEOTIDE SEQUENCE [LARGE SCALE GENOMIC DNA]</scope>
</reference>
<dbReference type="Pfam" id="PF00169">
    <property type="entry name" value="PH"/>
    <property type="match status" value="1"/>
</dbReference>
<gene>
    <name evidence="4" type="ORF">LOTGIDRAFT_160501</name>
</gene>
<evidence type="ECO:0000259" key="2">
    <source>
        <dbReference type="PROSITE" id="PS50003"/>
    </source>
</evidence>
<dbReference type="SMART" id="SM00325">
    <property type="entry name" value="RhoGEF"/>
    <property type="match status" value="1"/>
</dbReference>
<accession>V4C1Q4</accession>
<dbReference type="Gene3D" id="2.30.29.30">
    <property type="entry name" value="Pleckstrin-homology domain (PH domain)/Phosphotyrosine-binding domain (PTB)"/>
    <property type="match status" value="1"/>
</dbReference>
<dbReference type="CDD" id="cd00160">
    <property type="entry name" value="RhoGEF"/>
    <property type="match status" value="1"/>
</dbReference>
<dbReference type="SUPFAM" id="SSF48065">
    <property type="entry name" value="DBL homology domain (DH-domain)"/>
    <property type="match status" value="1"/>
</dbReference>
<protein>
    <recommendedName>
        <fullName evidence="6">DH domain-containing protein</fullName>
    </recommendedName>
</protein>
<evidence type="ECO:0000259" key="3">
    <source>
        <dbReference type="PROSITE" id="PS50010"/>
    </source>
</evidence>
<dbReference type="OrthoDB" id="245697at2759"/>
<dbReference type="GeneID" id="20238411"/>
<proteinExistence type="predicted"/>
<feature type="region of interest" description="Disordered" evidence="1">
    <location>
        <begin position="374"/>
        <end position="393"/>
    </location>
</feature>
<dbReference type="PANTHER" id="PTHR12673:SF159">
    <property type="entry name" value="LD03170P"/>
    <property type="match status" value="1"/>
</dbReference>